<dbReference type="OrthoDB" id="291634at2"/>
<sequence>MARLTRAEILDPSEVAIAHIMNRTVRRCFLFGDDPVSGENFDHRKVWIEKHLPAAERLDDLILLAHLGSSGHLKPIISRQYPVEEAVAAHRHVDSGRNIGNIAIQWDA</sequence>
<dbReference type="RefSeq" id="WP_145386732.1">
    <property type="nucleotide sequence ID" value="NZ_CP037423.1"/>
</dbReference>
<accession>A0A518HQ59</accession>
<organism evidence="1 2">
    <name type="scientific">Stieleria neptunia</name>
    <dbReference type="NCBI Taxonomy" id="2527979"/>
    <lineage>
        <taxon>Bacteria</taxon>
        <taxon>Pseudomonadati</taxon>
        <taxon>Planctomycetota</taxon>
        <taxon>Planctomycetia</taxon>
        <taxon>Pirellulales</taxon>
        <taxon>Pirellulaceae</taxon>
        <taxon>Stieleria</taxon>
    </lineage>
</organism>
<evidence type="ECO:0000313" key="2">
    <source>
        <dbReference type="Proteomes" id="UP000319004"/>
    </source>
</evidence>
<gene>
    <name evidence="1" type="ORF">Enr13x_28130</name>
</gene>
<name>A0A518HQ59_9BACT</name>
<dbReference type="Gene3D" id="3.40.50.720">
    <property type="entry name" value="NAD(P)-binding Rossmann-like Domain"/>
    <property type="match status" value="1"/>
</dbReference>
<evidence type="ECO:0000313" key="1">
    <source>
        <dbReference type="EMBL" id="QDV42961.1"/>
    </source>
</evidence>
<dbReference type="AlphaFoldDB" id="A0A518HQ59"/>
<dbReference type="EMBL" id="CP037423">
    <property type="protein sequence ID" value="QDV42961.1"/>
    <property type="molecule type" value="Genomic_DNA"/>
</dbReference>
<dbReference type="Gene3D" id="3.90.180.10">
    <property type="entry name" value="Medium-chain alcohol dehydrogenases, catalytic domain"/>
    <property type="match status" value="1"/>
</dbReference>
<proteinExistence type="predicted"/>
<keyword evidence="2" id="KW-1185">Reference proteome</keyword>
<dbReference type="Proteomes" id="UP000319004">
    <property type="component" value="Chromosome"/>
</dbReference>
<dbReference type="Pfam" id="PF13602">
    <property type="entry name" value="ADH_zinc_N_2"/>
    <property type="match status" value="1"/>
</dbReference>
<dbReference type="KEGG" id="snep:Enr13x_28130"/>
<reference evidence="1 2" key="1">
    <citation type="submission" date="2019-03" db="EMBL/GenBank/DDBJ databases">
        <title>Deep-cultivation of Planctomycetes and their phenomic and genomic characterization uncovers novel biology.</title>
        <authorList>
            <person name="Wiegand S."/>
            <person name="Jogler M."/>
            <person name="Boedeker C."/>
            <person name="Pinto D."/>
            <person name="Vollmers J."/>
            <person name="Rivas-Marin E."/>
            <person name="Kohn T."/>
            <person name="Peeters S.H."/>
            <person name="Heuer A."/>
            <person name="Rast P."/>
            <person name="Oberbeckmann S."/>
            <person name="Bunk B."/>
            <person name="Jeske O."/>
            <person name="Meyerdierks A."/>
            <person name="Storesund J.E."/>
            <person name="Kallscheuer N."/>
            <person name="Luecker S."/>
            <person name="Lage O.M."/>
            <person name="Pohl T."/>
            <person name="Merkel B.J."/>
            <person name="Hornburger P."/>
            <person name="Mueller R.-W."/>
            <person name="Bruemmer F."/>
            <person name="Labrenz M."/>
            <person name="Spormann A.M."/>
            <person name="Op den Camp H."/>
            <person name="Overmann J."/>
            <person name="Amann R."/>
            <person name="Jetten M.S.M."/>
            <person name="Mascher T."/>
            <person name="Medema M.H."/>
            <person name="Devos D.P."/>
            <person name="Kaster A.-K."/>
            <person name="Ovreas L."/>
            <person name="Rohde M."/>
            <person name="Galperin M.Y."/>
            <person name="Jogler C."/>
        </authorList>
    </citation>
    <scope>NUCLEOTIDE SEQUENCE [LARGE SCALE GENOMIC DNA]</scope>
    <source>
        <strain evidence="1 2">Enr13</strain>
    </source>
</reference>
<protein>
    <submittedName>
        <fullName evidence="1">Uncharacterized protein</fullName>
    </submittedName>
</protein>